<keyword evidence="2" id="KW-1185">Reference proteome</keyword>
<sequence>MLAIRLSADSIVNIGWPIGVALIVGSWCLTGLYVRRANGEFDALTAQILAGANP</sequence>
<name>A0ACC6RM29_9BURK</name>
<evidence type="ECO:0000313" key="2">
    <source>
        <dbReference type="Proteomes" id="UP001392318"/>
    </source>
</evidence>
<protein>
    <submittedName>
        <fullName evidence="1">DUF485 domain-containing protein</fullName>
    </submittedName>
</protein>
<proteinExistence type="predicted"/>
<dbReference type="EMBL" id="JAYMRU010000015">
    <property type="protein sequence ID" value="MEM5402507.1"/>
    <property type="molecule type" value="Genomic_DNA"/>
</dbReference>
<accession>A0ACC6RM29</accession>
<organism evidence="1 2">
    <name type="scientific">Paraburkholderia unamae</name>
    <dbReference type="NCBI Taxonomy" id="219649"/>
    <lineage>
        <taxon>Bacteria</taxon>
        <taxon>Pseudomonadati</taxon>
        <taxon>Pseudomonadota</taxon>
        <taxon>Betaproteobacteria</taxon>
        <taxon>Burkholderiales</taxon>
        <taxon>Burkholderiaceae</taxon>
        <taxon>Paraburkholderia</taxon>
    </lineage>
</organism>
<reference evidence="1" key="1">
    <citation type="submission" date="2024-01" db="EMBL/GenBank/DDBJ databases">
        <title>The diversity of rhizobia nodulating Mimosa spp. in eleven states of Brazil covering several biomes is determined by host plant, location, and edaphic factors.</title>
        <authorList>
            <person name="Rouws L."/>
            <person name="Barauna A."/>
            <person name="Beukes C."/>
            <person name="De Faria S.M."/>
            <person name="Gross E."/>
            <person name="Dos Reis Junior F.B."/>
            <person name="Simon M."/>
            <person name="Maluk M."/>
            <person name="Odee D.W."/>
            <person name="Kenicer G."/>
            <person name="Young J.P.W."/>
            <person name="Reis V.M."/>
            <person name="Zilli J."/>
            <person name="James E.K."/>
        </authorList>
    </citation>
    <scope>NUCLEOTIDE SEQUENCE</scope>
    <source>
        <strain evidence="1">JPY452</strain>
    </source>
</reference>
<evidence type="ECO:0000313" key="1">
    <source>
        <dbReference type="EMBL" id="MEM5402507.1"/>
    </source>
</evidence>
<comment type="caution">
    <text evidence="1">The sequence shown here is derived from an EMBL/GenBank/DDBJ whole genome shotgun (WGS) entry which is preliminary data.</text>
</comment>
<gene>
    <name evidence="1" type="ORF">VSR83_20790</name>
</gene>
<dbReference type="Proteomes" id="UP001392318">
    <property type="component" value="Unassembled WGS sequence"/>
</dbReference>